<keyword evidence="3" id="KW-1185">Reference proteome</keyword>
<dbReference type="RefSeq" id="WP_073164068.1">
    <property type="nucleotide sequence ID" value="NZ_FQUW01000012.1"/>
</dbReference>
<keyword evidence="1" id="KW-1133">Transmembrane helix</keyword>
<evidence type="ECO:0000313" key="2">
    <source>
        <dbReference type="EMBL" id="SHE97426.1"/>
    </source>
</evidence>
<evidence type="ECO:0000256" key="1">
    <source>
        <dbReference type="SAM" id="Phobius"/>
    </source>
</evidence>
<dbReference type="PROSITE" id="PS00409">
    <property type="entry name" value="PROKAR_NTER_METHYL"/>
    <property type="match status" value="1"/>
</dbReference>
<protein>
    <submittedName>
        <fullName evidence="2">Uncharacterized protein</fullName>
    </submittedName>
</protein>
<dbReference type="AlphaFoldDB" id="A0A1M4XVP9"/>
<name>A0A1M4XVP9_9FIRM</name>
<accession>A0A1M4XVP9</accession>
<organism evidence="2 3">
    <name type="scientific">Desulfofundulus australicus DSM 11792</name>
    <dbReference type="NCBI Taxonomy" id="1121425"/>
    <lineage>
        <taxon>Bacteria</taxon>
        <taxon>Bacillati</taxon>
        <taxon>Bacillota</taxon>
        <taxon>Clostridia</taxon>
        <taxon>Eubacteriales</taxon>
        <taxon>Peptococcaceae</taxon>
        <taxon>Desulfofundulus</taxon>
    </lineage>
</organism>
<proteinExistence type="predicted"/>
<dbReference type="InterPro" id="IPR012902">
    <property type="entry name" value="N_methyl_site"/>
</dbReference>
<keyword evidence="1" id="KW-0472">Membrane</keyword>
<gene>
    <name evidence="2" type="ORF">SAMN02745218_01184</name>
</gene>
<sequence length="64" mass="6926">MLSKLRRILTDERGISTPEAITIAGLAALMGFFVWATMRPFTTNSANTLGGKVQNAVSSNNPTW</sequence>
<reference evidence="3" key="1">
    <citation type="submission" date="2016-11" db="EMBL/GenBank/DDBJ databases">
        <authorList>
            <person name="Varghese N."/>
            <person name="Submissions S."/>
        </authorList>
    </citation>
    <scope>NUCLEOTIDE SEQUENCE [LARGE SCALE GENOMIC DNA]</scope>
    <source>
        <strain evidence="3">DSM 11792</strain>
    </source>
</reference>
<evidence type="ECO:0000313" key="3">
    <source>
        <dbReference type="Proteomes" id="UP000184196"/>
    </source>
</evidence>
<dbReference type="Proteomes" id="UP000184196">
    <property type="component" value="Unassembled WGS sequence"/>
</dbReference>
<feature type="transmembrane region" description="Helical" evidence="1">
    <location>
        <begin position="20"/>
        <end position="38"/>
    </location>
</feature>
<keyword evidence="1" id="KW-0812">Transmembrane</keyword>
<dbReference type="EMBL" id="FQUW01000012">
    <property type="protein sequence ID" value="SHE97426.1"/>
    <property type="molecule type" value="Genomic_DNA"/>
</dbReference>